<accession>A0AAD2HWQ1</accession>
<dbReference type="EMBL" id="CAVNYO010000466">
    <property type="protein sequence ID" value="CAK5283237.1"/>
    <property type="molecule type" value="Genomic_DNA"/>
</dbReference>
<gene>
    <name evidence="2" type="ORF">MYCIT1_LOCUS35621</name>
</gene>
<feature type="region of interest" description="Disordered" evidence="1">
    <location>
        <begin position="28"/>
        <end position="50"/>
    </location>
</feature>
<feature type="non-terminal residue" evidence="2">
    <location>
        <position position="1"/>
    </location>
</feature>
<organism evidence="2 3">
    <name type="scientific">Mycena citricolor</name>
    <dbReference type="NCBI Taxonomy" id="2018698"/>
    <lineage>
        <taxon>Eukaryota</taxon>
        <taxon>Fungi</taxon>
        <taxon>Dikarya</taxon>
        <taxon>Basidiomycota</taxon>
        <taxon>Agaricomycotina</taxon>
        <taxon>Agaricomycetes</taxon>
        <taxon>Agaricomycetidae</taxon>
        <taxon>Agaricales</taxon>
        <taxon>Marasmiineae</taxon>
        <taxon>Mycenaceae</taxon>
        <taxon>Mycena</taxon>
    </lineage>
</organism>
<name>A0AAD2HWQ1_9AGAR</name>
<comment type="caution">
    <text evidence="2">The sequence shown here is derived from an EMBL/GenBank/DDBJ whole genome shotgun (WGS) entry which is preliminary data.</text>
</comment>
<sequence length="92" mass="10309">RSPTCVFAHRQAPGYSILGRSEIAQIIPRKRPYPSPKGQANRPGNKRSQGEMVTLAGLAADRESMKPVKNLLKIQWKVPTASGFWWTSVRYS</sequence>
<dbReference type="Proteomes" id="UP001295794">
    <property type="component" value="Unassembled WGS sequence"/>
</dbReference>
<evidence type="ECO:0000313" key="3">
    <source>
        <dbReference type="Proteomes" id="UP001295794"/>
    </source>
</evidence>
<keyword evidence="3" id="KW-1185">Reference proteome</keyword>
<proteinExistence type="predicted"/>
<protein>
    <submittedName>
        <fullName evidence="2">Uncharacterized protein</fullName>
    </submittedName>
</protein>
<reference evidence="2" key="1">
    <citation type="submission" date="2023-11" db="EMBL/GenBank/DDBJ databases">
        <authorList>
            <person name="De Vega J J."/>
            <person name="De Vega J J."/>
        </authorList>
    </citation>
    <scope>NUCLEOTIDE SEQUENCE</scope>
</reference>
<evidence type="ECO:0000313" key="2">
    <source>
        <dbReference type="EMBL" id="CAK5283237.1"/>
    </source>
</evidence>
<dbReference type="AlphaFoldDB" id="A0AAD2HWQ1"/>
<evidence type="ECO:0000256" key="1">
    <source>
        <dbReference type="SAM" id="MobiDB-lite"/>
    </source>
</evidence>